<dbReference type="Pfam" id="PF10651">
    <property type="entry name" value="BppU_N"/>
    <property type="match status" value="1"/>
</dbReference>
<evidence type="ECO:0000259" key="1">
    <source>
        <dbReference type="Pfam" id="PF10651"/>
    </source>
</evidence>
<dbReference type="AlphaFoldDB" id="W7CQR0"/>
<feature type="domain" description="BppU N-terminal" evidence="1">
    <location>
        <begin position="8"/>
        <end position="139"/>
    </location>
</feature>
<evidence type="ECO:0000313" key="2">
    <source>
        <dbReference type="EMBL" id="EUJ41984.1"/>
    </source>
</evidence>
<sequence>MELGSSIKPLSDLNVEFYDQDINTSVLHFILTRCGKPINLSKEKAKSNIVLIAQDGSKIYDLPIVFDEEKGEISYTIPTWFLKHTGPVIGQIYVYQNDNILVTRMFSFTLKDSLTSSYSAQTKLEYIKTFHDLETVITERVQLIEEALANGEDYVSLMNTTLASGKSEIEKIVNQSMSDLKDTATDAQADVSAAATTAVISINAAVTSGQKNIETTSTTAMNAVDKKSEEVLAAIKDGDFWKKSELFQRWNANGTQKAISNIDIDTFFTVGDFYCLSPKNGPTTGNGYLTVLAGNIDITTNSGYYLQIFRSYSTNKVYSRQRKQGATAWLPWLQNMTDEDVSTFQKDQIWKDDGTIKIESNYDMLNVTELKSKNIYVTTPLNGPDTTNSSGYYKRNVRDGGYMEVYFSAFGKNEIYRNAYNAGTSTWLGWIKLATNTDISTLQSSITTLKPVVLWSGSAKGVANTIYKLTRAINLARKIRITYDYPGASGKVAVIDLTNTKKFIIHDLNLIDAGSGGGVYEAQVDFSTLTGFQIIFDAVYDLTTSKTTLDKNTFTLRKVEEVD</sequence>
<dbReference type="Gene3D" id="2.60.40.3350">
    <property type="match status" value="1"/>
</dbReference>
<keyword evidence="3" id="KW-1185">Reference proteome</keyword>
<proteinExistence type="predicted"/>
<evidence type="ECO:0000313" key="3">
    <source>
        <dbReference type="Proteomes" id="UP000019243"/>
    </source>
</evidence>
<dbReference type="CDD" id="cd19958">
    <property type="entry name" value="pyocin_knob"/>
    <property type="match status" value="1"/>
</dbReference>
<name>W7CQR0_9LIST</name>
<gene>
    <name evidence="2" type="ORF">BCAMP_01225</name>
</gene>
<dbReference type="Proteomes" id="UP000019243">
    <property type="component" value="Unassembled WGS sequence"/>
</dbReference>
<dbReference type="InterPro" id="IPR018913">
    <property type="entry name" value="BppU_N"/>
</dbReference>
<comment type="caution">
    <text evidence="2">The sequence shown here is derived from an EMBL/GenBank/DDBJ whole genome shotgun (WGS) entry which is preliminary data.</text>
</comment>
<organism evidence="2 3">
    <name type="scientific">Brochothrix campestris FSL F6-1037</name>
    <dbReference type="NCBI Taxonomy" id="1265861"/>
    <lineage>
        <taxon>Bacteria</taxon>
        <taxon>Bacillati</taxon>
        <taxon>Bacillota</taxon>
        <taxon>Bacilli</taxon>
        <taxon>Bacillales</taxon>
        <taxon>Listeriaceae</taxon>
        <taxon>Brochothrix</taxon>
    </lineage>
</organism>
<accession>W7CQR0</accession>
<protein>
    <recommendedName>
        <fullName evidence="1">BppU N-terminal domain-containing protein</fullName>
    </recommendedName>
</protein>
<dbReference type="EMBL" id="AODH01000004">
    <property type="protein sequence ID" value="EUJ41984.1"/>
    <property type="molecule type" value="Genomic_DNA"/>
</dbReference>
<dbReference type="OrthoDB" id="2413898at2"/>
<reference evidence="2 3" key="1">
    <citation type="submission" date="2012-12" db="EMBL/GenBank/DDBJ databases">
        <title>Novel taxa of Listeriaceae from agricultural environments in the United States.</title>
        <authorList>
            <person name="den Bakker H.C."/>
            <person name="Allred A."/>
            <person name="Warchocki S."/>
            <person name="Wright E.M."/>
            <person name="Burrell A."/>
            <person name="Nightingale K.K."/>
            <person name="Kephart D."/>
            <person name="Wiedmann M."/>
        </authorList>
    </citation>
    <scope>NUCLEOTIDE SEQUENCE [LARGE SCALE GENOMIC DNA]</scope>
    <source>
        <strain evidence="2 3">FSL F6-1037</strain>
    </source>
</reference>
<dbReference type="PATRIC" id="fig|1265861.3.peg.234"/>
<dbReference type="STRING" id="1265861.BCAMP_01225"/>
<dbReference type="RefSeq" id="WP_035313001.1">
    <property type="nucleotide sequence ID" value="NZ_AODH01000004.1"/>
</dbReference>